<gene>
    <name evidence="1" type="ORF">B9Q03_11995</name>
</gene>
<dbReference type="SUPFAM" id="SSF75169">
    <property type="entry name" value="DsrEFH-like"/>
    <property type="match status" value="1"/>
</dbReference>
<dbReference type="AlphaFoldDB" id="A0A2R6AHN1"/>
<dbReference type="InterPro" id="IPR027396">
    <property type="entry name" value="DsrEFH-like"/>
</dbReference>
<protein>
    <submittedName>
        <fullName evidence="1">Uncharacterized protein</fullName>
    </submittedName>
</protein>
<comment type="caution">
    <text evidence="1">The sequence shown here is derived from an EMBL/GenBank/DDBJ whole genome shotgun (WGS) entry which is preliminary data.</text>
</comment>
<dbReference type="InterPro" id="IPR003787">
    <property type="entry name" value="Sulphur_relay_DsrE/F-like"/>
</dbReference>
<dbReference type="EMBL" id="NEXE01000224">
    <property type="protein sequence ID" value="PSN85902.1"/>
    <property type="molecule type" value="Genomic_DNA"/>
</dbReference>
<proteinExistence type="predicted"/>
<dbReference type="Pfam" id="PF02635">
    <property type="entry name" value="DsrE"/>
    <property type="match status" value="1"/>
</dbReference>
<accession>A0A2R6AHN1</accession>
<name>A0A2R6AHN1_9ARCH</name>
<organism evidence="1 2">
    <name type="scientific">Candidatus Marsarchaeota G2 archaeon OSP_D</name>
    <dbReference type="NCBI Taxonomy" id="1978157"/>
    <lineage>
        <taxon>Archaea</taxon>
        <taxon>Candidatus Marsarchaeota</taxon>
        <taxon>Candidatus Marsarchaeota group 2</taxon>
    </lineage>
</organism>
<reference evidence="1 2" key="1">
    <citation type="submission" date="2017-04" db="EMBL/GenBank/DDBJ databases">
        <title>Novel microbial lineages endemic to geothermal iron-oxide mats fill important gaps in the evolutionary history of Archaea.</title>
        <authorList>
            <person name="Jay Z.J."/>
            <person name="Beam J.P."/>
            <person name="Dlakic M."/>
            <person name="Rusch D.B."/>
            <person name="Kozubal M.A."/>
            <person name="Inskeep W.P."/>
        </authorList>
    </citation>
    <scope>NUCLEOTIDE SEQUENCE [LARGE SCALE GENOMIC DNA]</scope>
    <source>
        <strain evidence="1">OSP_D</strain>
    </source>
</reference>
<evidence type="ECO:0000313" key="1">
    <source>
        <dbReference type="EMBL" id="PSN85902.1"/>
    </source>
</evidence>
<dbReference type="Proteomes" id="UP000240322">
    <property type="component" value="Unassembled WGS sequence"/>
</dbReference>
<dbReference type="Gene3D" id="3.40.1260.10">
    <property type="entry name" value="DsrEFH-like"/>
    <property type="match status" value="1"/>
</dbReference>
<sequence length="107" mass="11638">MKYAIIINTKDPETMWNAFRFACASLSKGHKVSVFLLGPAVEIDSVDSSKFDVKRVVQRFIDLGGEALSCGTCLKIRKMGASEACPLSTMDTLVSLTEDADRVVSFG</sequence>
<evidence type="ECO:0000313" key="2">
    <source>
        <dbReference type="Proteomes" id="UP000240322"/>
    </source>
</evidence>